<dbReference type="GO" id="GO:0003677">
    <property type="term" value="F:DNA binding"/>
    <property type="evidence" value="ECO:0007669"/>
    <property type="project" value="InterPro"/>
</dbReference>
<evidence type="ECO:0000313" key="2">
    <source>
        <dbReference type="EMBL" id="KAK4454935.1"/>
    </source>
</evidence>
<dbReference type="EMBL" id="MU865915">
    <property type="protein sequence ID" value="KAK4454935.1"/>
    <property type="molecule type" value="Genomic_DNA"/>
</dbReference>
<gene>
    <name evidence="2" type="ORF">QBC34DRAFT_391073</name>
</gene>
<feature type="compositionally biased region" description="Low complexity" evidence="1">
    <location>
        <begin position="181"/>
        <end position="199"/>
    </location>
</feature>
<dbReference type="SMART" id="SM00384">
    <property type="entry name" value="AT_hook"/>
    <property type="match status" value="2"/>
</dbReference>
<feature type="compositionally biased region" description="Basic residues" evidence="1">
    <location>
        <begin position="236"/>
        <end position="246"/>
    </location>
</feature>
<sequence>MSEPKKRGRPRKSLDNAAEAAAVAEPQKSKKRGRPPKTQGAEPEEAPAEDQRPRKRMREARVEEPAEEASQQTTAAGKTKGNTSKKRAGKAEAGEPAETSTRRSTRDRRSADDNPWWSQKSGKGSTPAEQPQKEAQTANQPAKRSQKSPNDKADKPTKKTAAAKSPARKPDPEKAQSKVGPSKPAKPAAKSSAEGSGTRRSGRDRRSADDKPWWSSQAEGASREAQPDKPASGPTKKSKPGPKPKPGRPSLGEVAVSQVQNKVRKPPGDKEARRLSGTKSQEQKPDDAPEPKRRRRQSDKDDPAASEAPAASVSKHRHLASRTRQIPRSTIAAKWTALDDGAIAAIDSIVTDASRPVLFRLRDRDQRHQQAQTILRTFAKRLHTKLVKGMPFPPPSTGTATGRGAAAAAASGYEAELDFERTVDAIQSLEKTLDPLLHSVALLTAEKEREEAALEREYRLLKTLETNARAEARGWRERGKRDHALAPGLRPADEAADTGEERLELADKKTTTGGVFEGLEDEELVALSRQVGNHMESMKGNLQQIDGVLPAIVKTRAALQGVLHRYLDPIQYDQAVLG</sequence>
<dbReference type="Pfam" id="PF13094">
    <property type="entry name" value="CENP-Q"/>
    <property type="match status" value="1"/>
</dbReference>
<dbReference type="InterPro" id="IPR025212">
    <property type="entry name" value="CAD_CENP-Q"/>
</dbReference>
<reference evidence="2" key="1">
    <citation type="journal article" date="2023" name="Mol. Phylogenet. Evol.">
        <title>Genome-scale phylogeny and comparative genomics of the fungal order Sordariales.</title>
        <authorList>
            <person name="Hensen N."/>
            <person name="Bonometti L."/>
            <person name="Westerberg I."/>
            <person name="Brannstrom I.O."/>
            <person name="Guillou S."/>
            <person name="Cros-Aarteil S."/>
            <person name="Calhoun S."/>
            <person name="Haridas S."/>
            <person name="Kuo A."/>
            <person name="Mondo S."/>
            <person name="Pangilinan J."/>
            <person name="Riley R."/>
            <person name="LaButti K."/>
            <person name="Andreopoulos B."/>
            <person name="Lipzen A."/>
            <person name="Chen C."/>
            <person name="Yan M."/>
            <person name="Daum C."/>
            <person name="Ng V."/>
            <person name="Clum A."/>
            <person name="Steindorff A."/>
            <person name="Ohm R.A."/>
            <person name="Martin F."/>
            <person name="Silar P."/>
            <person name="Natvig D.O."/>
            <person name="Lalanne C."/>
            <person name="Gautier V."/>
            <person name="Ament-Velasquez S.L."/>
            <person name="Kruys A."/>
            <person name="Hutchinson M.I."/>
            <person name="Powell A.J."/>
            <person name="Barry K."/>
            <person name="Miller A.N."/>
            <person name="Grigoriev I.V."/>
            <person name="Debuchy R."/>
            <person name="Gladieux P."/>
            <person name="Hiltunen Thoren M."/>
            <person name="Johannesson H."/>
        </authorList>
    </citation>
    <scope>NUCLEOTIDE SEQUENCE</scope>
    <source>
        <strain evidence="2">PSN243</strain>
    </source>
</reference>
<accession>A0AAV9H4J0</accession>
<organism evidence="2 3">
    <name type="scientific">Podospora aff. communis PSN243</name>
    <dbReference type="NCBI Taxonomy" id="3040156"/>
    <lineage>
        <taxon>Eukaryota</taxon>
        <taxon>Fungi</taxon>
        <taxon>Dikarya</taxon>
        <taxon>Ascomycota</taxon>
        <taxon>Pezizomycotina</taxon>
        <taxon>Sordariomycetes</taxon>
        <taxon>Sordariomycetidae</taxon>
        <taxon>Sordariales</taxon>
        <taxon>Podosporaceae</taxon>
        <taxon>Podospora</taxon>
    </lineage>
</organism>
<proteinExistence type="predicted"/>
<comment type="caution">
    <text evidence="2">The sequence shown here is derived from an EMBL/GenBank/DDBJ whole genome shotgun (WGS) entry which is preliminary data.</text>
</comment>
<reference evidence="2" key="2">
    <citation type="submission" date="2023-05" db="EMBL/GenBank/DDBJ databases">
        <authorList>
            <consortium name="Lawrence Berkeley National Laboratory"/>
            <person name="Steindorff A."/>
            <person name="Hensen N."/>
            <person name="Bonometti L."/>
            <person name="Westerberg I."/>
            <person name="Brannstrom I.O."/>
            <person name="Guillou S."/>
            <person name="Cros-Aarteil S."/>
            <person name="Calhoun S."/>
            <person name="Haridas S."/>
            <person name="Kuo A."/>
            <person name="Mondo S."/>
            <person name="Pangilinan J."/>
            <person name="Riley R."/>
            <person name="Labutti K."/>
            <person name="Andreopoulos B."/>
            <person name="Lipzen A."/>
            <person name="Chen C."/>
            <person name="Yanf M."/>
            <person name="Daum C."/>
            <person name="Ng V."/>
            <person name="Clum A."/>
            <person name="Ohm R."/>
            <person name="Martin F."/>
            <person name="Silar P."/>
            <person name="Natvig D."/>
            <person name="Lalanne C."/>
            <person name="Gautier V."/>
            <person name="Ament-Velasquez S.L."/>
            <person name="Kruys A."/>
            <person name="Hutchinson M.I."/>
            <person name="Powell A.J."/>
            <person name="Barry K."/>
            <person name="Miller A.N."/>
            <person name="Grigoriev I.V."/>
            <person name="Debuchy R."/>
            <person name="Gladieux P."/>
            <person name="Thoren M.H."/>
            <person name="Johannesson H."/>
        </authorList>
    </citation>
    <scope>NUCLEOTIDE SEQUENCE</scope>
    <source>
        <strain evidence="2">PSN243</strain>
    </source>
</reference>
<dbReference type="AlphaFoldDB" id="A0AAV9H4J0"/>
<protein>
    <submittedName>
        <fullName evidence="2">CENP-Q, a CENPA-CAD centromere complex subunit-domain-containing protein</fullName>
    </submittedName>
</protein>
<feature type="compositionally biased region" description="Basic residues" evidence="1">
    <location>
        <begin position="1"/>
        <end position="11"/>
    </location>
</feature>
<name>A0AAV9H4J0_9PEZI</name>
<dbReference type="InterPro" id="IPR017956">
    <property type="entry name" value="AT_hook_DNA-bd_motif"/>
</dbReference>
<feature type="compositionally biased region" description="Polar residues" evidence="1">
    <location>
        <begin position="70"/>
        <end position="82"/>
    </location>
</feature>
<feature type="compositionally biased region" description="Polar residues" evidence="1">
    <location>
        <begin position="116"/>
        <end position="143"/>
    </location>
</feature>
<feature type="region of interest" description="Disordered" evidence="1">
    <location>
        <begin position="474"/>
        <end position="501"/>
    </location>
</feature>
<dbReference type="Proteomes" id="UP001321760">
    <property type="component" value="Unassembled WGS sequence"/>
</dbReference>
<feature type="compositionally biased region" description="Basic and acidic residues" evidence="1">
    <location>
        <begin position="281"/>
        <end position="291"/>
    </location>
</feature>
<evidence type="ECO:0000313" key="3">
    <source>
        <dbReference type="Proteomes" id="UP001321760"/>
    </source>
</evidence>
<feature type="compositionally biased region" description="Basic and acidic residues" evidence="1">
    <location>
        <begin position="474"/>
        <end position="484"/>
    </location>
</feature>
<evidence type="ECO:0000256" key="1">
    <source>
        <dbReference type="SAM" id="MobiDB-lite"/>
    </source>
</evidence>
<keyword evidence="3" id="KW-1185">Reference proteome</keyword>
<feature type="region of interest" description="Disordered" evidence="1">
    <location>
        <begin position="1"/>
        <end position="325"/>
    </location>
</feature>